<dbReference type="HOGENOM" id="CLU_1317555_0_0_1"/>
<dbReference type="AlphaFoldDB" id="A0A0D3JCQ2"/>
<evidence type="ECO:0000313" key="1">
    <source>
        <dbReference type="EnsemblProtists" id="EOD21287"/>
    </source>
</evidence>
<reference evidence="1" key="2">
    <citation type="submission" date="2024-10" db="UniProtKB">
        <authorList>
            <consortium name="EnsemblProtists"/>
        </authorList>
    </citation>
    <scope>IDENTIFICATION</scope>
</reference>
<organism evidence="1 2">
    <name type="scientific">Emiliania huxleyi (strain CCMP1516)</name>
    <dbReference type="NCBI Taxonomy" id="280463"/>
    <lineage>
        <taxon>Eukaryota</taxon>
        <taxon>Haptista</taxon>
        <taxon>Haptophyta</taxon>
        <taxon>Prymnesiophyceae</taxon>
        <taxon>Isochrysidales</taxon>
        <taxon>Noelaerhabdaceae</taxon>
        <taxon>Emiliania</taxon>
    </lineage>
</organism>
<dbReference type="GeneID" id="17266826"/>
<dbReference type="KEGG" id="ehx:EMIHUDRAFT_241413"/>
<dbReference type="RefSeq" id="XP_005773716.1">
    <property type="nucleotide sequence ID" value="XM_005773659.1"/>
</dbReference>
<reference evidence="2" key="1">
    <citation type="journal article" date="2013" name="Nature">
        <title>Pan genome of the phytoplankton Emiliania underpins its global distribution.</title>
        <authorList>
            <person name="Read B.A."/>
            <person name="Kegel J."/>
            <person name="Klute M.J."/>
            <person name="Kuo A."/>
            <person name="Lefebvre S.C."/>
            <person name="Maumus F."/>
            <person name="Mayer C."/>
            <person name="Miller J."/>
            <person name="Monier A."/>
            <person name="Salamov A."/>
            <person name="Young J."/>
            <person name="Aguilar M."/>
            <person name="Claverie J.M."/>
            <person name="Frickenhaus S."/>
            <person name="Gonzalez K."/>
            <person name="Herman E.K."/>
            <person name="Lin Y.C."/>
            <person name="Napier J."/>
            <person name="Ogata H."/>
            <person name="Sarno A.F."/>
            <person name="Shmutz J."/>
            <person name="Schroeder D."/>
            <person name="de Vargas C."/>
            <person name="Verret F."/>
            <person name="von Dassow P."/>
            <person name="Valentin K."/>
            <person name="Van de Peer Y."/>
            <person name="Wheeler G."/>
            <person name="Dacks J.B."/>
            <person name="Delwiche C.F."/>
            <person name="Dyhrman S.T."/>
            <person name="Glockner G."/>
            <person name="John U."/>
            <person name="Richards T."/>
            <person name="Worden A.Z."/>
            <person name="Zhang X."/>
            <person name="Grigoriev I.V."/>
            <person name="Allen A.E."/>
            <person name="Bidle K."/>
            <person name="Borodovsky M."/>
            <person name="Bowler C."/>
            <person name="Brownlee C."/>
            <person name="Cock J.M."/>
            <person name="Elias M."/>
            <person name="Gladyshev V.N."/>
            <person name="Groth M."/>
            <person name="Guda C."/>
            <person name="Hadaegh A."/>
            <person name="Iglesias-Rodriguez M.D."/>
            <person name="Jenkins J."/>
            <person name="Jones B.M."/>
            <person name="Lawson T."/>
            <person name="Leese F."/>
            <person name="Lindquist E."/>
            <person name="Lobanov A."/>
            <person name="Lomsadze A."/>
            <person name="Malik S.B."/>
            <person name="Marsh M.E."/>
            <person name="Mackinder L."/>
            <person name="Mock T."/>
            <person name="Mueller-Roeber B."/>
            <person name="Pagarete A."/>
            <person name="Parker M."/>
            <person name="Probert I."/>
            <person name="Quesneville H."/>
            <person name="Raines C."/>
            <person name="Rensing S.A."/>
            <person name="Riano-Pachon D.M."/>
            <person name="Richier S."/>
            <person name="Rokitta S."/>
            <person name="Shiraiwa Y."/>
            <person name="Soanes D.M."/>
            <person name="van der Giezen M."/>
            <person name="Wahlund T.M."/>
            <person name="Williams B."/>
            <person name="Wilson W."/>
            <person name="Wolfe G."/>
            <person name="Wurch L.L."/>
        </authorList>
    </citation>
    <scope>NUCLEOTIDE SEQUENCE</scope>
</reference>
<name>A0A0D3JCQ2_EMIH1</name>
<proteinExistence type="predicted"/>
<sequence length="209" mass="22053">MQESCCWGALISQARCRRSNLTLPDITPFLAQFCTGCQTHGFCVPVERVLVPPADAVLLLSNSSSNGPWSAAQRGVPRFRIANDAANCVGPAVVIFESPVPQAAATTAANANAAAREGSSQGARLDAALMGGGGAVAPGAAPTAMPPRAWWEPLPGTWLFQPSSGLPCVRFVPMHETLVLSPTISEEFHRFHSRPLRFGANDGRACWSS</sequence>
<dbReference type="PaxDb" id="2903-EOD21287"/>
<dbReference type="EnsemblProtists" id="EOD21287">
    <property type="protein sequence ID" value="EOD21287"/>
    <property type="gene ID" value="EMIHUDRAFT_241413"/>
</dbReference>
<keyword evidence="2" id="KW-1185">Reference proteome</keyword>
<protein>
    <submittedName>
        <fullName evidence="1">Uncharacterized protein</fullName>
    </submittedName>
</protein>
<dbReference type="Proteomes" id="UP000013827">
    <property type="component" value="Unassembled WGS sequence"/>
</dbReference>
<accession>A0A0D3JCQ2</accession>
<evidence type="ECO:0000313" key="2">
    <source>
        <dbReference type="Proteomes" id="UP000013827"/>
    </source>
</evidence>